<dbReference type="Pfam" id="PF02771">
    <property type="entry name" value="Acyl-CoA_dh_N"/>
    <property type="match status" value="1"/>
</dbReference>
<keyword evidence="5 6" id="KW-0560">Oxidoreductase</keyword>
<evidence type="ECO:0000256" key="3">
    <source>
        <dbReference type="ARBA" id="ARBA00022630"/>
    </source>
</evidence>
<dbReference type="GO" id="GO:0050660">
    <property type="term" value="F:flavin adenine dinucleotide binding"/>
    <property type="evidence" value="ECO:0007669"/>
    <property type="project" value="InterPro"/>
</dbReference>
<dbReference type="STRING" id="441119.SAMN04488047_110101"/>
<dbReference type="SUPFAM" id="SSF47203">
    <property type="entry name" value="Acyl-CoA dehydrogenase C-terminal domain-like"/>
    <property type="match status" value="1"/>
</dbReference>
<dbReference type="Gene3D" id="1.20.140.10">
    <property type="entry name" value="Butyryl-CoA Dehydrogenase, subunit A, domain 3"/>
    <property type="match status" value="1"/>
</dbReference>
<proteinExistence type="inferred from homology"/>
<accession>A0A1I5S8R1</accession>
<dbReference type="InterPro" id="IPR013786">
    <property type="entry name" value="AcylCoA_DH/ox_N"/>
</dbReference>
<keyword evidence="11" id="KW-1185">Reference proteome</keyword>
<dbReference type="AlphaFoldDB" id="A0A1I5S8R1"/>
<evidence type="ECO:0008006" key="12">
    <source>
        <dbReference type="Google" id="ProtNLM"/>
    </source>
</evidence>
<evidence type="ECO:0000256" key="6">
    <source>
        <dbReference type="RuleBase" id="RU362125"/>
    </source>
</evidence>
<evidence type="ECO:0000256" key="5">
    <source>
        <dbReference type="ARBA" id="ARBA00023002"/>
    </source>
</evidence>
<evidence type="ECO:0000259" key="8">
    <source>
        <dbReference type="Pfam" id="PF02770"/>
    </source>
</evidence>
<dbReference type="Pfam" id="PF00441">
    <property type="entry name" value="Acyl-CoA_dh_1"/>
    <property type="match status" value="1"/>
</dbReference>
<sequence>MNFELTEERQMLQDSLRRYLGDTVTPEMLANATESEAGHSETLWSGLAEMGVIGALFSEEDGGFGGAGFDLAVVFEEIGRAGAFEPLIASGVLAGGLLAAEGSEAQKARVEEVIGGAILGFAHSEPGARYDLDHVETTATRDGDGWRLTGRKTVVEHAGAADAFVVSARTGGDTADAEGISLFLVPADAESLAIRDYPLNGGGRAGEVTLDGVTVSQDALIGAEGAAFPAIEEAAARATCAICAEALGLMESIRGLTVDYLKQRKQFGQPIGKFQALQHRMADVLIEIEQARSAVINLAGHLETDRVKRERHVSATKNLIGRVARLVVEEAIQLHGGIGMTEEYALGHLAKRLTMVDHRFGDTDYHLERFIRLSAA</sequence>
<dbReference type="Gene3D" id="2.40.110.10">
    <property type="entry name" value="Butyryl-CoA Dehydrogenase, subunit A, domain 2"/>
    <property type="match status" value="1"/>
</dbReference>
<evidence type="ECO:0000256" key="2">
    <source>
        <dbReference type="ARBA" id="ARBA00009347"/>
    </source>
</evidence>
<name>A0A1I5S8R1_9RHOB</name>
<comment type="similarity">
    <text evidence="2 6">Belongs to the acyl-CoA dehydrogenase family.</text>
</comment>
<reference evidence="10 11" key="1">
    <citation type="submission" date="2016-10" db="EMBL/GenBank/DDBJ databases">
        <authorList>
            <person name="de Groot N.N."/>
        </authorList>
    </citation>
    <scope>NUCLEOTIDE SEQUENCE [LARGE SCALE GENOMIC DNA]</scope>
    <source>
        <strain evidence="10 11">DSM 19547</strain>
    </source>
</reference>
<organism evidence="10 11">
    <name type="scientific">Tranquillimonas alkanivorans</name>
    <dbReference type="NCBI Taxonomy" id="441119"/>
    <lineage>
        <taxon>Bacteria</taxon>
        <taxon>Pseudomonadati</taxon>
        <taxon>Pseudomonadota</taxon>
        <taxon>Alphaproteobacteria</taxon>
        <taxon>Rhodobacterales</taxon>
        <taxon>Roseobacteraceae</taxon>
        <taxon>Tranquillimonas</taxon>
    </lineage>
</organism>
<dbReference type="InterPro" id="IPR009075">
    <property type="entry name" value="AcylCo_DH/oxidase_C"/>
</dbReference>
<dbReference type="GO" id="GO:0003995">
    <property type="term" value="F:acyl-CoA dehydrogenase activity"/>
    <property type="evidence" value="ECO:0007669"/>
    <property type="project" value="TreeGrafter"/>
</dbReference>
<dbReference type="Proteomes" id="UP000199356">
    <property type="component" value="Unassembled WGS sequence"/>
</dbReference>
<dbReference type="InterPro" id="IPR009100">
    <property type="entry name" value="AcylCoA_DH/oxidase_NM_dom_sf"/>
</dbReference>
<evidence type="ECO:0000256" key="1">
    <source>
        <dbReference type="ARBA" id="ARBA00001974"/>
    </source>
</evidence>
<dbReference type="OrthoDB" id="7328575at2"/>
<dbReference type="SUPFAM" id="SSF56645">
    <property type="entry name" value="Acyl-CoA dehydrogenase NM domain-like"/>
    <property type="match status" value="1"/>
</dbReference>
<comment type="cofactor">
    <cofactor evidence="1 6">
        <name>FAD</name>
        <dbReference type="ChEBI" id="CHEBI:57692"/>
    </cofactor>
</comment>
<dbReference type="Gene3D" id="1.10.540.10">
    <property type="entry name" value="Acyl-CoA dehydrogenase/oxidase, N-terminal domain"/>
    <property type="match status" value="1"/>
</dbReference>
<dbReference type="Pfam" id="PF02770">
    <property type="entry name" value="Acyl-CoA_dh_M"/>
    <property type="match status" value="1"/>
</dbReference>
<dbReference type="EMBL" id="FOXA01000010">
    <property type="protein sequence ID" value="SFP67100.1"/>
    <property type="molecule type" value="Genomic_DNA"/>
</dbReference>
<feature type="domain" description="Acyl-CoA dehydrogenase/oxidase N-terminal" evidence="9">
    <location>
        <begin position="6"/>
        <end position="109"/>
    </location>
</feature>
<dbReference type="RefSeq" id="WP_093422744.1">
    <property type="nucleotide sequence ID" value="NZ_FOXA01000010.1"/>
</dbReference>
<evidence type="ECO:0000259" key="7">
    <source>
        <dbReference type="Pfam" id="PF00441"/>
    </source>
</evidence>
<dbReference type="InterPro" id="IPR036250">
    <property type="entry name" value="AcylCo_DH-like_C"/>
</dbReference>
<feature type="domain" description="Acyl-CoA oxidase/dehydrogenase middle" evidence="8">
    <location>
        <begin position="121"/>
        <end position="203"/>
    </location>
</feature>
<dbReference type="CDD" id="cd00567">
    <property type="entry name" value="ACAD"/>
    <property type="match status" value="1"/>
</dbReference>
<gene>
    <name evidence="10" type="ORF">SAMN04488047_110101</name>
</gene>
<feature type="domain" description="Acyl-CoA dehydrogenase/oxidase C-terminal" evidence="7">
    <location>
        <begin position="234"/>
        <end position="367"/>
    </location>
</feature>
<evidence type="ECO:0000256" key="4">
    <source>
        <dbReference type="ARBA" id="ARBA00022827"/>
    </source>
</evidence>
<evidence type="ECO:0000313" key="11">
    <source>
        <dbReference type="Proteomes" id="UP000199356"/>
    </source>
</evidence>
<dbReference type="InterPro" id="IPR006091">
    <property type="entry name" value="Acyl-CoA_Oxase/DH_mid-dom"/>
</dbReference>
<protein>
    <recommendedName>
        <fullName evidence="12">Acyl-CoA dehydrogenase</fullName>
    </recommendedName>
</protein>
<keyword evidence="3 6" id="KW-0285">Flavoprotein</keyword>
<dbReference type="PANTHER" id="PTHR43884:SF20">
    <property type="entry name" value="ACYL-COA DEHYDROGENASE FADE28"/>
    <property type="match status" value="1"/>
</dbReference>
<keyword evidence="4 6" id="KW-0274">FAD</keyword>
<dbReference type="InterPro" id="IPR037069">
    <property type="entry name" value="AcylCoA_DH/ox_N_sf"/>
</dbReference>
<evidence type="ECO:0000313" key="10">
    <source>
        <dbReference type="EMBL" id="SFP67100.1"/>
    </source>
</evidence>
<evidence type="ECO:0000259" key="9">
    <source>
        <dbReference type="Pfam" id="PF02771"/>
    </source>
</evidence>
<dbReference type="InterPro" id="IPR046373">
    <property type="entry name" value="Acyl-CoA_Oxase/DH_mid-dom_sf"/>
</dbReference>
<dbReference type="PANTHER" id="PTHR43884">
    <property type="entry name" value="ACYL-COA DEHYDROGENASE"/>
    <property type="match status" value="1"/>
</dbReference>